<protein>
    <submittedName>
        <fullName evidence="2">GNAT family N-acetyltransferase</fullName>
        <ecNumber evidence="2">2.3.-.-</ecNumber>
    </submittedName>
</protein>
<dbReference type="GO" id="GO:0016746">
    <property type="term" value="F:acyltransferase activity"/>
    <property type="evidence" value="ECO:0007669"/>
    <property type="project" value="UniProtKB-KW"/>
</dbReference>
<dbReference type="PANTHER" id="PTHR43233:SF1">
    <property type="entry name" value="FAMILY N-ACETYLTRANSFERASE, PUTATIVE (AFU_ORTHOLOGUE AFUA_6G03350)-RELATED"/>
    <property type="match status" value="1"/>
</dbReference>
<dbReference type="Gene3D" id="3.40.630.30">
    <property type="match status" value="1"/>
</dbReference>
<reference evidence="2 3" key="1">
    <citation type="submission" date="2024-11" db="EMBL/GenBank/DDBJ databases">
        <authorList>
            <person name="Lucas J.A."/>
        </authorList>
    </citation>
    <scope>NUCLEOTIDE SEQUENCE [LARGE SCALE GENOMIC DNA]</scope>
    <source>
        <strain evidence="2 3">Z 5.4</strain>
    </source>
</reference>
<dbReference type="InterPro" id="IPR053144">
    <property type="entry name" value="Acetyltransferase_Butenolide"/>
</dbReference>
<gene>
    <name evidence="2" type="ORF">ACJEBI_05335</name>
</gene>
<evidence type="ECO:0000259" key="1">
    <source>
        <dbReference type="PROSITE" id="PS51186"/>
    </source>
</evidence>
<dbReference type="RefSeq" id="WP_406579590.1">
    <property type="nucleotide sequence ID" value="NZ_JBJHQH010000003.1"/>
</dbReference>
<dbReference type="EMBL" id="JBJHQH010000003">
    <property type="protein sequence ID" value="MFK9090903.1"/>
    <property type="molecule type" value="Genomic_DNA"/>
</dbReference>
<dbReference type="InterPro" id="IPR016181">
    <property type="entry name" value="Acyl_CoA_acyltransferase"/>
</dbReference>
<sequence length="138" mass="15659">MNFSDGKSIEFKIGATVIAEELSDVFKMSGIRRPVNDLPRLKRMIEHADLLITAWDEQTLVGVARAITDFSYCCYLSDLAVNKDYQKRGIGKELVRLVQEEIGDEVMLLLLSAPAAMEYYPRIGFDKVENGFIIPRKK</sequence>
<keyword evidence="2" id="KW-0808">Transferase</keyword>
<dbReference type="PANTHER" id="PTHR43233">
    <property type="entry name" value="FAMILY N-ACETYLTRANSFERASE, PUTATIVE (AFU_ORTHOLOGUE AFUA_6G03350)-RELATED"/>
    <property type="match status" value="1"/>
</dbReference>
<dbReference type="Pfam" id="PF13673">
    <property type="entry name" value="Acetyltransf_10"/>
    <property type="match status" value="1"/>
</dbReference>
<dbReference type="PROSITE" id="PS51186">
    <property type="entry name" value="GNAT"/>
    <property type="match status" value="1"/>
</dbReference>
<dbReference type="CDD" id="cd04301">
    <property type="entry name" value="NAT_SF"/>
    <property type="match status" value="1"/>
</dbReference>
<feature type="domain" description="N-acetyltransferase" evidence="1">
    <location>
        <begin position="9"/>
        <end position="138"/>
    </location>
</feature>
<dbReference type="InterPro" id="IPR000182">
    <property type="entry name" value="GNAT_dom"/>
</dbReference>
<dbReference type="EC" id="2.3.-.-" evidence="2"/>
<proteinExistence type="predicted"/>
<dbReference type="SUPFAM" id="SSF55729">
    <property type="entry name" value="Acyl-CoA N-acyltransferases (Nat)"/>
    <property type="match status" value="1"/>
</dbReference>
<evidence type="ECO:0000313" key="2">
    <source>
        <dbReference type="EMBL" id="MFK9090903.1"/>
    </source>
</evidence>
<evidence type="ECO:0000313" key="3">
    <source>
        <dbReference type="Proteomes" id="UP001623041"/>
    </source>
</evidence>
<name>A0ABW8RBS3_9BACI</name>
<dbReference type="Proteomes" id="UP001623041">
    <property type="component" value="Unassembled WGS sequence"/>
</dbReference>
<keyword evidence="2" id="KW-0012">Acyltransferase</keyword>
<comment type="caution">
    <text evidence="2">The sequence shown here is derived from an EMBL/GenBank/DDBJ whole genome shotgun (WGS) entry which is preliminary data.</text>
</comment>
<keyword evidence="3" id="KW-1185">Reference proteome</keyword>
<accession>A0ABW8RBS3</accession>
<organism evidence="2 3">
    <name type="scientific">Bacillus salipaludis</name>
    <dbReference type="NCBI Taxonomy" id="2547811"/>
    <lineage>
        <taxon>Bacteria</taxon>
        <taxon>Bacillati</taxon>
        <taxon>Bacillota</taxon>
        <taxon>Bacilli</taxon>
        <taxon>Bacillales</taxon>
        <taxon>Bacillaceae</taxon>
        <taxon>Bacillus</taxon>
    </lineage>
</organism>